<comment type="similarity">
    <text evidence="1">Belongs to the CGI121/TPRKB family.</text>
</comment>
<dbReference type="InterPro" id="IPR016799">
    <property type="entry name" value="UCP022062"/>
</dbReference>
<dbReference type="InterPro" id="IPR013926">
    <property type="entry name" value="CGI121/TPRKB"/>
</dbReference>
<reference evidence="2" key="1">
    <citation type="journal article" date="2020" name="mSystems">
        <title>Genome- and Community-Level Interaction Insights into Carbon Utilization and Element Cycling Functions of Hydrothermarchaeota in Hydrothermal Sediment.</title>
        <authorList>
            <person name="Zhou Z."/>
            <person name="Liu Y."/>
            <person name="Xu W."/>
            <person name="Pan J."/>
            <person name="Luo Z.H."/>
            <person name="Li M."/>
        </authorList>
    </citation>
    <scope>NUCLEOTIDE SEQUENCE [LARGE SCALE GENOMIC DNA]</scope>
    <source>
        <strain evidence="2">SpSt-26</strain>
    </source>
</reference>
<dbReference type="PIRSF" id="PIRSF022062">
    <property type="entry name" value="UCP022062"/>
    <property type="match status" value="1"/>
</dbReference>
<evidence type="ECO:0000256" key="1">
    <source>
        <dbReference type="ARBA" id="ARBA00005546"/>
    </source>
</evidence>
<gene>
    <name evidence="2" type="ORF">ENP88_03110</name>
</gene>
<name>A0A7J2THW6_ARCFL</name>
<dbReference type="Gene3D" id="3.30.2380.10">
    <property type="entry name" value="CGI121/TPRKB"/>
    <property type="match status" value="1"/>
</dbReference>
<evidence type="ECO:0008006" key="3">
    <source>
        <dbReference type="Google" id="ProtNLM"/>
    </source>
</evidence>
<dbReference type="AlphaFoldDB" id="A0A7J2THW6"/>
<evidence type="ECO:0000313" key="2">
    <source>
        <dbReference type="EMBL" id="HEH35145.1"/>
    </source>
</evidence>
<accession>A0A7J2THW6</accession>
<organism evidence="2">
    <name type="scientific">Archaeoglobus fulgidus</name>
    <dbReference type="NCBI Taxonomy" id="2234"/>
    <lineage>
        <taxon>Archaea</taxon>
        <taxon>Methanobacteriati</taxon>
        <taxon>Methanobacteriota</taxon>
        <taxon>Archaeoglobi</taxon>
        <taxon>Archaeoglobales</taxon>
        <taxon>Archaeoglobaceae</taxon>
        <taxon>Archaeoglobus</taxon>
    </lineage>
</organism>
<dbReference type="SUPFAM" id="SSF143870">
    <property type="entry name" value="PF0523-like"/>
    <property type="match status" value="1"/>
</dbReference>
<protein>
    <recommendedName>
        <fullName evidence="3">KEOPS complex subunit Cgi121</fullName>
    </recommendedName>
</protein>
<dbReference type="Pfam" id="PF08617">
    <property type="entry name" value="CGI-121"/>
    <property type="match status" value="1"/>
</dbReference>
<sequence length="140" mass="16019">MRVTFGISKVFGDFACFIDPKFVVDLSTVEFAAKKALKNWNDGRRISKNLAIEILLYFAATRQIETAKRLTAKDKAVVVVIDEDEFSKIDFEEMDFVPSYDLKAVMDLYDITEEELKIVGLKKLPMLVRERIALFSLLGE</sequence>
<dbReference type="EMBL" id="DSLA01000048">
    <property type="protein sequence ID" value="HEH35145.1"/>
    <property type="molecule type" value="Genomic_DNA"/>
</dbReference>
<proteinExistence type="inferred from homology"/>
<dbReference type="InterPro" id="IPR036504">
    <property type="entry name" value="CGI121/TPRKB_sf"/>
</dbReference>
<comment type="caution">
    <text evidence="2">The sequence shown here is derived from an EMBL/GenBank/DDBJ whole genome shotgun (WGS) entry which is preliminary data.</text>
</comment>
<dbReference type="NCBIfam" id="NF011465">
    <property type="entry name" value="PRK14886.1-1"/>
    <property type="match status" value="1"/>
</dbReference>